<reference evidence="3 4" key="1">
    <citation type="submission" date="2009-05" db="EMBL/GenBank/DDBJ databases">
        <authorList>
            <person name="Setubal J.C."/>
            <person name="Boyle S."/>
            <person name="Crasta O.R."/>
            <person name="Gillespie J.J."/>
            <person name="Kenyon R.W."/>
            <person name="Lu J."/>
            <person name="Mane S."/>
            <person name="Nagrani S."/>
            <person name="Shallom J.M."/>
            <person name="Shallom S."/>
            <person name="Shukla M."/>
            <person name="Snyder E.E."/>
            <person name="Sobral B.W."/>
            <person name="Wattam A.R."/>
            <person name="Will R."/>
            <person name="Williams K."/>
            <person name="Yoo H."/>
            <person name="Munk C."/>
            <person name="Tapia R."/>
            <person name="Green L."/>
            <person name="Rogers Y."/>
            <person name="Detter J.C."/>
            <person name="Bruce D."/>
            <person name="Brettin T.S."/>
            <person name="Tsolis R."/>
        </authorList>
    </citation>
    <scope>NUCLEOTIDE SEQUENCE [LARGE SCALE GENOMIC DNA]</scope>
    <source>
        <strain evidence="3 4">LMG 3301</strain>
    </source>
</reference>
<proteinExistence type="inferred from homology"/>
<dbReference type="GO" id="GO:0070681">
    <property type="term" value="P:glutaminyl-tRNAGln biosynthesis via transamidation"/>
    <property type="evidence" value="ECO:0007669"/>
    <property type="project" value="TreeGrafter"/>
</dbReference>
<keyword evidence="3" id="KW-0378">Hydrolase</keyword>
<dbReference type="HOGENOM" id="CLU_105899_2_2_5"/>
<dbReference type="PANTHER" id="PTHR15004">
    <property type="entry name" value="GLUTAMYL-TRNA(GLN) AMIDOTRANSFERASE SUBUNIT C, MITOCHONDRIAL"/>
    <property type="match status" value="1"/>
</dbReference>
<protein>
    <recommendedName>
        <fullName evidence="2">Aspartyl/glutamyl-tRNA(Asn/Gln) amidotransferase subunit C</fullName>
        <shortName evidence="2">Asp/Glu-ADT subunit C</shortName>
        <ecNumber evidence="2">6.3.5.-</ecNumber>
    </recommendedName>
</protein>
<dbReference type="GO" id="GO:0050566">
    <property type="term" value="F:asparaginyl-tRNA synthase (glutamine-hydrolyzing) activity"/>
    <property type="evidence" value="ECO:0007669"/>
    <property type="project" value="RHEA"/>
</dbReference>
<dbReference type="Pfam" id="PF02686">
    <property type="entry name" value="GatC"/>
    <property type="match status" value="1"/>
</dbReference>
<dbReference type="GO" id="GO:0016787">
    <property type="term" value="F:hydrolase activity"/>
    <property type="evidence" value="ECO:0007669"/>
    <property type="project" value="UniProtKB-KW"/>
</dbReference>
<dbReference type="InterPro" id="IPR003837">
    <property type="entry name" value="GatC"/>
</dbReference>
<dbReference type="Gene3D" id="1.10.20.60">
    <property type="entry name" value="Glu-tRNAGln amidotransferase C subunit, N-terminal domain"/>
    <property type="match status" value="1"/>
</dbReference>
<dbReference type="EC" id="6.3.5.-" evidence="2"/>
<comment type="function">
    <text evidence="2">Allows the formation of correctly charged Asn-tRNA(Asn) or Gln-tRNA(Gln) through the transamidation of misacylated Asp-tRNA(Asn) or Glu-tRNA(Gln) in organisms which lack either or both of asparaginyl-tRNA or glutaminyl-tRNA synthetases. The reaction takes place in the presence of glutamine and ATP through an activated phospho-Asp-tRNA(Asn) or phospho-Glu-tRNA(Gln).</text>
</comment>
<keyword evidence="2" id="KW-0648">Protein biosynthesis</keyword>
<dbReference type="InterPro" id="IPR036113">
    <property type="entry name" value="Asp/Glu-ADT_sf_sub_c"/>
</dbReference>
<dbReference type="SUPFAM" id="SSF141000">
    <property type="entry name" value="Glu-tRNAGln amidotransferase C subunit"/>
    <property type="match status" value="1"/>
</dbReference>
<evidence type="ECO:0000256" key="2">
    <source>
        <dbReference type="HAMAP-Rule" id="MF_00122"/>
    </source>
</evidence>
<dbReference type="GO" id="GO:0006412">
    <property type="term" value="P:translation"/>
    <property type="evidence" value="ECO:0007669"/>
    <property type="project" value="UniProtKB-UniRule"/>
</dbReference>
<keyword evidence="3" id="KW-0808">Transferase</keyword>
<dbReference type="GO" id="GO:0006450">
    <property type="term" value="P:regulation of translational fidelity"/>
    <property type="evidence" value="ECO:0007669"/>
    <property type="project" value="InterPro"/>
</dbReference>
<gene>
    <name evidence="2 3" type="primary">gatC</name>
    <name evidence="3" type="ORF">OINT_2000757</name>
</gene>
<dbReference type="EMBL" id="ACQA01000002">
    <property type="protein sequence ID" value="EEQ93594.1"/>
    <property type="molecule type" value="Genomic_DNA"/>
</dbReference>
<dbReference type="GO" id="GO:0050567">
    <property type="term" value="F:glutaminyl-tRNA synthase (glutamine-hydrolyzing) activity"/>
    <property type="evidence" value="ECO:0007669"/>
    <property type="project" value="UniProtKB-UniRule"/>
</dbReference>
<dbReference type="GO" id="GO:0005524">
    <property type="term" value="F:ATP binding"/>
    <property type="evidence" value="ECO:0007669"/>
    <property type="project" value="UniProtKB-KW"/>
</dbReference>
<keyword evidence="2" id="KW-0547">Nucleotide-binding</keyword>
<comment type="caution">
    <text evidence="3">The sequence shown here is derived from an EMBL/GenBank/DDBJ whole genome shotgun (WGS) entry which is preliminary data.</text>
</comment>
<keyword evidence="1 2" id="KW-0436">Ligase</keyword>
<sequence>MLRFNSRAVIAGRKPFQGWRVAARSEAQPGTRNAVFGQDVRGYKVSAFAENRMSVDISTVKRVAHLARIAVSDDDAERMTGELNAILGFVEQLNEVDVDGIEPMTSVTPMDMRMREDKVTDGGIAAAVVANAPVTEDNFFVVPKVVE</sequence>
<comment type="catalytic activity">
    <reaction evidence="2">
        <text>L-aspartyl-tRNA(Asn) + L-glutamine + ATP + H2O = L-asparaginyl-tRNA(Asn) + L-glutamate + ADP + phosphate + 2 H(+)</text>
        <dbReference type="Rhea" id="RHEA:14513"/>
        <dbReference type="Rhea" id="RHEA-COMP:9674"/>
        <dbReference type="Rhea" id="RHEA-COMP:9677"/>
        <dbReference type="ChEBI" id="CHEBI:15377"/>
        <dbReference type="ChEBI" id="CHEBI:15378"/>
        <dbReference type="ChEBI" id="CHEBI:29985"/>
        <dbReference type="ChEBI" id="CHEBI:30616"/>
        <dbReference type="ChEBI" id="CHEBI:43474"/>
        <dbReference type="ChEBI" id="CHEBI:58359"/>
        <dbReference type="ChEBI" id="CHEBI:78515"/>
        <dbReference type="ChEBI" id="CHEBI:78516"/>
        <dbReference type="ChEBI" id="CHEBI:456216"/>
    </reaction>
</comment>
<dbReference type="Proteomes" id="UP000004386">
    <property type="component" value="Unassembled WGS sequence"/>
</dbReference>
<dbReference type="GO" id="GO:0016740">
    <property type="term" value="F:transferase activity"/>
    <property type="evidence" value="ECO:0007669"/>
    <property type="project" value="UniProtKB-KW"/>
</dbReference>
<keyword evidence="2" id="KW-0067">ATP-binding</keyword>
<name>C4WLF2_9HYPH</name>
<comment type="similarity">
    <text evidence="2">Belongs to the GatC family.</text>
</comment>
<evidence type="ECO:0000313" key="4">
    <source>
        <dbReference type="Proteomes" id="UP000004386"/>
    </source>
</evidence>
<organism evidence="3 4">
    <name type="scientific">Brucella intermedia LMG 3301</name>
    <dbReference type="NCBI Taxonomy" id="641118"/>
    <lineage>
        <taxon>Bacteria</taxon>
        <taxon>Pseudomonadati</taxon>
        <taxon>Pseudomonadota</taxon>
        <taxon>Alphaproteobacteria</taxon>
        <taxon>Hyphomicrobiales</taxon>
        <taxon>Brucellaceae</taxon>
        <taxon>Brucella/Ochrobactrum group</taxon>
        <taxon>Brucella</taxon>
    </lineage>
</organism>
<accession>C4WLF2</accession>
<dbReference type="NCBIfam" id="TIGR00135">
    <property type="entry name" value="gatC"/>
    <property type="match status" value="1"/>
</dbReference>
<dbReference type="HAMAP" id="MF_00122">
    <property type="entry name" value="GatC"/>
    <property type="match status" value="1"/>
</dbReference>
<evidence type="ECO:0000256" key="1">
    <source>
        <dbReference type="ARBA" id="ARBA00022598"/>
    </source>
</evidence>
<dbReference type="AlphaFoldDB" id="C4WLF2"/>
<comment type="subunit">
    <text evidence="2">Heterotrimer of A, B and C subunits.</text>
</comment>
<dbReference type="PANTHER" id="PTHR15004:SF0">
    <property type="entry name" value="GLUTAMYL-TRNA(GLN) AMIDOTRANSFERASE SUBUNIT C, MITOCHONDRIAL"/>
    <property type="match status" value="1"/>
</dbReference>
<comment type="catalytic activity">
    <reaction evidence="2">
        <text>L-glutamyl-tRNA(Gln) + L-glutamine + ATP + H2O = L-glutaminyl-tRNA(Gln) + L-glutamate + ADP + phosphate + H(+)</text>
        <dbReference type="Rhea" id="RHEA:17521"/>
        <dbReference type="Rhea" id="RHEA-COMP:9681"/>
        <dbReference type="Rhea" id="RHEA-COMP:9684"/>
        <dbReference type="ChEBI" id="CHEBI:15377"/>
        <dbReference type="ChEBI" id="CHEBI:15378"/>
        <dbReference type="ChEBI" id="CHEBI:29985"/>
        <dbReference type="ChEBI" id="CHEBI:30616"/>
        <dbReference type="ChEBI" id="CHEBI:43474"/>
        <dbReference type="ChEBI" id="CHEBI:58359"/>
        <dbReference type="ChEBI" id="CHEBI:78520"/>
        <dbReference type="ChEBI" id="CHEBI:78521"/>
        <dbReference type="ChEBI" id="CHEBI:456216"/>
    </reaction>
</comment>
<evidence type="ECO:0000313" key="3">
    <source>
        <dbReference type="EMBL" id="EEQ93594.1"/>
    </source>
</evidence>